<name>A0A8J3TQA3_9ACTN</name>
<sequence length="101" mass="11344">MVTPIPESQWIQAGDVVRIPQAHYCYGLGPLIMCVTVVGADIRRFPALEWVRLCGLELRPDGSDGGWRDVLVRVAALFGQSPPHNPPRRRPNCLEQSEQWP</sequence>
<dbReference type="Proteomes" id="UP000599074">
    <property type="component" value="Unassembled WGS sequence"/>
</dbReference>
<dbReference type="EMBL" id="BOON01000051">
    <property type="protein sequence ID" value="GII25410.1"/>
    <property type="molecule type" value="Genomic_DNA"/>
</dbReference>
<evidence type="ECO:0000313" key="3">
    <source>
        <dbReference type="Proteomes" id="UP000599074"/>
    </source>
</evidence>
<gene>
    <name evidence="2" type="ORF">Pme01_50070</name>
</gene>
<comment type="caution">
    <text evidence="2">The sequence shown here is derived from an EMBL/GenBank/DDBJ whole genome shotgun (WGS) entry which is preliminary data.</text>
</comment>
<accession>A0A8J3TQA3</accession>
<evidence type="ECO:0000313" key="2">
    <source>
        <dbReference type="EMBL" id="GII25410.1"/>
    </source>
</evidence>
<dbReference type="AlphaFoldDB" id="A0A8J3TQA3"/>
<keyword evidence="3" id="KW-1185">Reference proteome</keyword>
<protein>
    <submittedName>
        <fullName evidence="2">Uncharacterized protein</fullName>
    </submittedName>
</protein>
<reference evidence="2" key="1">
    <citation type="submission" date="2021-01" db="EMBL/GenBank/DDBJ databases">
        <title>Whole genome shotgun sequence of Planosporangium mesophilum NBRC 109066.</title>
        <authorList>
            <person name="Komaki H."/>
            <person name="Tamura T."/>
        </authorList>
    </citation>
    <scope>NUCLEOTIDE SEQUENCE</scope>
    <source>
        <strain evidence="2">NBRC 109066</strain>
    </source>
</reference>
<evidence type="ECO:0000256" key="1">
    <source>
        <dbReference type="SAM" id="MobiDB-lite"/>
    </source>
</evidence>
<organism evidence="2 3">
    <name type="scientific">Planosporangium mesophilum</name>
    <dbReference type="NCBI Taxonomy" id="689768"/>
    <lineage>
        <taxon>Bacteria</taxon>
        <taxon>Bacillati</taxon>
        <taxon>Actinomycetota</taxon>
        <taxon>Actinomycetes</taxon>
        <taxon>Micromonosporales</taxon>
        <taxon>Micromonosporaceae</taxon>
        <taxon>Planosporangium</taxon>
    </lineage>
</organism>
<proteinExistence type="predicted"/>
<feature type="region of interest" description="Disordered" evidence="1">
    <location>
        <begin position="79"/>
        <end position="101"/>
    </location>
</feature>